<keyword evidence="1 2" id="KW-0238">DNA-binding</keyword>
<dbReference type="Pfam" id="PF17938">
    <property type="entry name" value="TetR_C_29"/>
    <property type="match status" value="1"/>
</dbReference>
<evidence type="ECO:0000256" key="1">
    <source>
        <dbReference type="ARBA" id="ARBA00023125"/>
    </source>
</evidence>
<dbReference type="Gene3D" id="1.10.357.10">
    <property type="entry name" value="Tetracycline Repressor, domain 2"/>
    <property type="match status" value="1"/>
</dbReference>
<proteinExistence type="predicted"/>
<dbReference type="GO" id="GO:0003677">
    <property type="term" value="F:DNA binding"/>
    <property type="evidence" value="ECO:0007669"/>
    <property type="project" value="UniProtKB-UniRule"/>
</dbReference>
<dbReference type="InterPro" id="IPR001647">
    <property type="entry name" value="HTH_TetR"/>
</dbReference>
<sequence>MVGRVPSGRDCVWLGRPDVNISLIIREKGPMSTSTSGRKLRRDPDLTKREILDAAAEEFARHGPNDARTDDIAERTNTSKRMIYYYFESKEALYSRVLLENYMGIRSLETALDLAELSPVEGLVRLIRATLDFYEENQNLVRIVALENLLKGGSVAAQIPDFQKLNASAPKILAELLERGRADGVFRSGEGAPDALDVHQVLSALVLNRVEHRATFRTAFGRDMLDGQDRGHVRALIEETVLRLVLADPEVYFAELRH</sequence>
<dbReference type="GO" id="GO:0006355">
    <property type="term" value="P:regulation of DNA-templated transcription"/>
    <property type="evidence" value="ECO:0007669"/>
    <property type="project" value="UniProtKB-ARBA"/>
</dbReference>
<dbReference type="PROSITE" id="PS50977">
    <property type="entry name" value="HTH_TETR_2"/>
    <property type="match status" value="1"/>
</dbReference>
<dbReference type="SUPFAM" id="SSF48498">
    <property type="entry name" value="Tetracyclin repressor-like, C-terminal domain"/>
    <property type="match status" value="1"/>
</dbReference>
<evidence type="ECO:0000313" key="3">
    <source>
        <dbReference type="Proteomes" id="UP000263928"/>
    </source>
</evidence>
<dbReference type="InterPro" id="IPR009057">
    <property type="entry name" value="Homeodomain-like_sf"/>
</dbReference>
<dbReference type="PANTHER" id="PTHR30328">
    <property type="entry name" value="TRANSCRIPTIONAL REPRESSOR"/>
    <property type="match status" value="1"/>
</dbReference>
<gene>
    <name evidence="2" type="ORF">PROPAUS_0122</name>
</gene>
<dbReference type="InterPro" id="IPR041474">
    <property type="entry name" value="NicS_C"/>
</dbReference>
<protein>
    <submittedName>
        <fullName evidence="2">Homeobox domain-like</fullName>
    </submittedName>
</protein>
<keyword evidence="3" id="KW-1185">Reference proteome</keyword>
<dbReference type="PANTHER" id="PTHR30328:SF54">
    <property type="entry name" value="HTH-TYPE TRANSCRIPTIONAL REPRESSOR SCO4008"/>
    <property type="match status" value="1"/>
</dbReference>
<organism evidence="2 3">
    <name type="scientific">Propionibacterium australiense</name>
    <dbReference type="NCBI Taxonomy" id="119981"/>
    <lineage>
        <taxon>Bacteria</taxon>
        <taxon>Bacillati</taxon>
        <taxon>Actinomycetota</taxon>
        <taxon>Actinomycetes</taxon>
        <taxon>Propionibacteriales</taxon>
        <taxon>Propionibacteriaceae</taxon>
        <taxon>Propionibacterium</taxon>
    </lineage>
</organism>
<dbReference type="EMBL" id="UNQJ01000001">
    <property type="protein sequence ID" value="SYZ32247.1"/>
    <property type="molecule type" value="Genomic_DNA"/>
</dbReference>
<dbReference type="AlphaFoldDB" id="A0A383S2T4"/>
<dbReference type="Proteomes" id="UP000263928">
    <property type="component" value="Unassembled WGS sequence"/>
</dbReference>
<evidence type="ECO:0000313" key="2">
    <source>
        <dbReference type="EMBL" id="SYZ32247.1"/>
    </source>
</evidence>
<accession>A0A383S2T4</accession>
<dbReference type="PRINTS" id="PR00455">
    <property type="entry name" value="HTHTETR"/>
</dbReference>
<dbReference type="Pfam" id="PF00440">
    <property type="entry name" value="TetR_N"/>
    <property type="match status" value="1"/>
</dbReference>
<dbReference type="InterPro" id="IPR050109">
    <property type="entry name" value="HTH-type_TetR-like_transc_reg"/>
</dbReference>
<dbReference type="SUPFAM" id="SSF46689">
    <property type="entry name" value="Homeodomain-like"/>
    <property type="match status" value="1"/>
</dbReference>
<name>A0A383S2T4_9ACTN</name>
<dbReference type="InterPro" id="IPR036271">
    <property type="entry name" value="Tet_transcr_reg_TetR-rel_C_sf"/>
</dbReference>
<reference evidence="3" key="1">
    <citation type="submission" date="2018-08" db="EMBL/GenBank/DDBJ databases">
        <authorList>
            <person name="Hornung B."/>
        </authorList>
    </citation>
    <scope>NUCLEOTIDE SEQUENCE [LARGE SCALE GENOMIC DNA]</scope>
</reference>
<keyword evidence="2" id="KW-0371">Homeobox</keyword>